<keyword evidence="2 5" id="KW-0812">Transmembrane</keyword>
<dbReference type="InterPro" id="IPR036465">
    <property type="entry name" value="vWFA_dom_sf"/>
</dbReference>
<sequence>MLRFQHPEYFQWLLLLIPAVLVFVYVLWWKHQAIRKWGEARLVQQLFTDYRPALFRWKFLLLLLALVLVITGAANLQMSTHMEKVETKGVDVMVALDVSKSMLAQDVQPSRLQRAVQLLSRLFDQLPGDRLGLVVFAGQAYLQMPLTLDHAAAHMYLNSITPDMVPTPGTQIADAIEMCRQAFNTQEKTHKAIILITDGEDFGEGAVEQARKAYQEGIVIYTVGVGTPAGAPIRDPQTGDYKRDENGQIVISRLNETELKQIAAEGHGSFQYLDQVSDVARRLENSINQMGQKTYQENMYTDYNSYFQYFLAIALALIVLELFIPEKSKGLWVKRVSA</sequence>
<keyword evidence="3 5" id="KW-1133">Transmembrane helix</keyword>
<name>A0A1I7N9G8_9BACT</name>
<dbReference type="SMART" id="SM00327">
    <property type="entry name" value="VWA"/>
    <property type="match status" value="1"/>
</dbReference>
<dbReference type="AlphaFoldDB" id="A0A1I7N9G8"/>
<dbReference type="SUPFAM" id="SSF53300">
    <property type="entry name" value="vWA-like"/>
    <property type="match status" value="1"/>
</dbReference>
<evidence type="ECO:0000256" key="2">
    <source>
        <dbReference type="ARBA" id="ARBA00022692"/>
    </source>
</evidence>
<feature type="transmembrane region" description="Helical" evidence="5">
    <location>
        <begin position="306"/>
        <end position="324"/>
    </location>
</feature>
<reference evidence="8" key="1">
    <citation type="submission" date="2016-10" db="EMBL/GenBank/DDBJ databases">
        <authorList>
            <person name="Varghese N."/>
            <person name="Submissions S."/>
        </authorList>
    </citation>
    <scope>NUCLEOTIDE SEQUENCE [LARGE SCALE GENOMIC DNA]</scope>
    <source>
        <strain evidence="8">DSM 14807</strain>
    </source>
</reference>
<evidence type="ECO:0000313" key="8">
    <source>
        <dbReference type="Proteomes" id="UP000199537"/>
    </source>
</evidence>
<evidence type="ECO:0000313" key="7">
    <source>
        <dbReference type="EMBL" id="SFV31312.1"/>
    </source>
</evidence>
<dbReference type="Gene3D" id="3.40.50.410">
    <property type="entry name" value="von Willebrand factor, type A domain"/>
    <property type="match status" value="1"/>
</dbReference>
<evidence type="ECO:0000256" key="4">
    <source>
        <dbReference type="ARBA" id="ARBA00023136"/>
    </source>
</evidence>
<dbReference type="InterPro" id="IPR050768">
    <property type="entry name" value="UPF0353/GerABKA_families"/>
</dbReference>
<evidence type="ECO:0000256" key="3">
    <source>
        <dbReference type="ARBA" id="ARBA00022989"/>
    </source>
</evidence>
<dbReference type="InterPro" id="IPR002035">
    <property type="entry name" value="VWF_A"/>
</dbReference>
<dbReference type="EMBL" id="FPCJ01000001">
    <property type="protein sequence ID" value="SFV31312.1"/>
    <property type="molecule type" value="Genomic_DNA"/>
</dbReference>
<feature type="transmembrane region" description="Helical" evidence="5">
    <location>
        <begin position="12"/>
        <end position="29"/>
    </location>
</feature>
<dbReference type="PROSITE" id="PS50234">
    <property type="entry name" value="VWFA"/>
    <property type="match status" value="1"/>
</dbReference>
<dbReference type="RefSeq" id="WP_092458630.1">
    <property type="nucleotide sequence ID" value="NZ_FPCJ01000001.1"/>
</dbReference>
<organism evidence="7 8">
    <name type="scientific">Thermoflavifilum thermophilum</name>
    <dbReference type="NCBI Taxonomy" id="1393122"/>
    <lineage>
        <taxon>Bacteria</taxon>
        <taxon>Pseudomonadati</taxon>
        <taxon>Bacteroidota</taxon>
        <taxon>Chitinophagia</taxon>
        <taxon>Chitinophagales</taxon>
        <taxon>Chitinophagaceae</taxon>
        <taxon>Thermoflavifilum</taxon>
    </lineage>
</organism>
<dbReference type="Pfam" id="PF13519">
    <property type="entry name" value="VWA_2"/>
    <property type="match status" value="1"/>
</dbReference>
<gene>
    <name evidence="7" type="ORF">SAMN05660895_1039</name>
</gene>
<evidence type="ECO:0000256" key="1">
    <source>
        <dbReference type="ARBA" id="ARBA00022475"/>
    </source>
</evidence>
<feature type="transmembrane region" description="Helical" evidence="5">
    <location>
        <begin position="59"/>
        <end position="78"/>
    </location>
</feature>
<keyword evidence="8" id="KW-1185">Reference proteome</keyword>
<dbReference type="Proteomes" id="UP000199537">
    <property type="component" value="Unassembled WGS sequence"/>
</dbReference>
<proteinExistence type="predicted"/>
<dbReference type="STRING" id="1393122.SAMN05660895_1039"/>
<evidence type="ECO:0000256" key="5">
    <source>
        <dbReference type="SAM" id="Phobius"/>
    </source>
</evidence>
<accession>A0A1I7N9G8</accession>
<evidence type="ECO:0000259" key="6">
    <source>
        <dbReference type="PROSITE" id="PS50234"/>
    </source>
</evidence>
<keyword evidence="1" id="KW-1003">Cell membrane</keyword>
<dbReference type="OrthoDB" id="6206554at2"/>
<keyword evidence="4 5" id="KW-0472">Membrane</keyword>
<dbReference type="PANTHER" id="PTHR22550">
    <property type="entry name" value="SPORE GERMINATION PROTEIN"/>
    <property type="match status" value="1"/>
</dbReference>
<protein>
    <submittedName>
        <fullName evidence="7">Ca-activated chloride channel family protein</fullName>
    </submittedName>
</protein>
<dbReference type="PANTHER" id="PTHR22550:SF5">
    <property type="entry name" value="LEUCINE ZIPPER PROTEIN 4"/>
    <property type="match status" value="1"/>
</dbReference>
<feature type="domain" description="VWFA" evidence="6">
    <location>
        <begin position="91"/>
        <end position="290"/>
    </location>
</feature>